<dbReference type="RefSeq" id="WP_173803830.1">
    <property type="nucleotide sequence ID" value="NZ_JABSNM010000002.1"/>
</dbReference>
<evidence type="ECO:0000313" key="1">
    <source>
        <dbReference type="EMBL" id="NRT54869.1"/>
    </source>
</evidence>
<accession>A0ABX2FYH8</accession>
<dbReference type="Proteomes" id="UP001516061">
    <property type="component" value="Unassembled WGS sequence"/>
</dbReference>
<gene>
    <name evidence="1" type="ORF">HNQ01_000579</name>
</gene>
<evidence type="ECO:0000313" key="2">
    <source>
        <dbReference type="Proteomes" id="UP001516061"/>
    </source>
</evidence>
<proteinExistence type="predicted"/>
<evidence type="ECO:0008006" key="3">
    <source>
        <dbReference type="Google" id="ProtNLM"/>
    </source>
</evidence>
<protein>
    <recommendedName>
        <fullName evidence="3">YkgJ family cysteine cluster protein</fullName>
    </recommendedName>
</protein>
<organism evidence="1 2">
    <name type="scientific">Sphaerotilus uruguayifluvii</name>
    <dbReference type="NCBI Taxonomy" id="2735897"/>
    <lineage>
        <taxon>Bacteria</taxon>
        <taxon>Pseudomonadati</taxon>
        <taxon>Pseudomonadota</taxon>
        <taxon>Betaproteobacteria</taxon>
        <taxon>Burkholderiales</taxon>
        <taxon>Sphaerotilaceae</taxon>
        <taxon>Sphaerotilus</taxon>
    </lineage>
</organism>
<dbReference type="EMBL" id="JABSNM010000002">
    <property type="protein sequence ID" value="NRT54869.1"/>
    <property type="molecule type" value="Genomic_DNA"/>
</dbReference>
<name>A0ABX2FYH8_9BURK</name>
<keyword evidence="2" id="KW-1185">Reference proteome</keyword>
<sequence>MSETITADEAARQGLRAFFHELQSACAETLRRHAGQATLTQAVLARAFDCFEGNVALRHDEEPPLACGRGCATCCTLRVAASAPEVWLVARFLDAVAPRLLERGIDLWGQVAAADALTRGLGEAARVGLRQRCPFIAQGVCVIYPVRPLACRGHASHDVRACVDAAAGRRFDVPQSRMHQEVRALVQNAMQSALRDAGLAWGLHELNHALMIARADPQAEARWRAGDDPLAAAALPEQPLEALAAAFDQLRPEPASSDAQSAAR</sequence>
<reference evidence="1 2" key="1">
    <citation type="submission" date="2020-05" db="EMBL/GenBank/DDBJ databases">
        <title>Genomic Encyclopedia of Type Strains, Phase IV (KMG-V): Genome sequencing to study the core and pangenomes of soil and plant-associated prokaryotes.</title>
        <authorList>
            <person name="Whitman W."/>
        </authorList>
    </citation>
    <scope>NUCLEOTIDE SEQUENCE [LARGE SCALE GENOMIC DNA]</scope>
    <source>
        <strain evidence="1 2">C29</strain>
    </source>
</reference>
<comment type="caution">
    <text evidence="1">The sequence shown here is derived from an EMBL/GenBank/DDBJ whole genome shotgun (WGS) entry which is preliminary data.</text>
</comment>